<evidence type="ECO:0008006" key="3">
    <source>
        <dbReference type="Google" id="ProtNLM"/>
    </source>
</evidence>
<name>A0A2M8KED5_9BACT</name>
<feature type="non-terminal residue" evidence="1">
    <location>
        <position position="140"/>
    </location>
</feature>
<dbReference type="Proteomes" id="UP000231450">
    <property type="component" value="Unassembled WGS sequence"/>
</dbReference>
<reference evidence="2" key="1">
    <citation type="submission" date="2017-09" db="EMBL/GenBank/DDBJ databases">
        <title>Depth-based differentiation of microbial function through sediment-hosted aquifers and enrichment of novel symbionts in the deep terrestrial subsurface.</title>
        <authorList>
            <person name="Probst A.J."/>
            <person name="Ladd B."/>
            <person name="Jarett J.K."/>
            <person name="Geller-Mcgrath D.E."/>
            <person name="Sieber C.M.K."/>
            <person name="Emerson J.B."/>
            <person name="Anantharaman K."/>
            <person name="Thomas B.C."/>
            <person name="Malmstrom R."/>
            <person name="Stieglmeier M."/>
            <person name="Klingl A."/>
            <person name="Woyke T."/>
            <person name="Ryan C.M."/>
            <person name="Banfield J.F."/>
        </authorList>
    </citation>
    <scope>NUCLEOTIDE SEQUENCE [LARGE SCALE GENOMIC DNA]</scope>
</reference>
<accession>A0A2M8KED5</accession>
<evidence type="ECO:0000313" key="2">
    <source>
        <dbReference type="Proteomes" id="UP000231450"/>
    </source>
</evidence>
<organism evidence="1 2">
    <name type="scientific">Candidatus Portnoybacteria bacterium CG10_big_fil_rev_8_21_14_0_10_36_7</name>
    <dbReference type="NCBI Taxonomy" id="1974812"/>
    <lineage>
        <taxon>Bacteria</taxon>
        <taxon>Candidatus Portnoyibacteriota</taxon>
    </lineage>
</organism>
<dbReference type="AlphaFoldDB" id="A0A2M8KED5"/>
<gene>
    <name evidence="1" type="ORF">COU81_01610</name>
</gene>
<dbReference type="EMBL" id="PFDW01000035">
    <property type="protein sequence ID" value="PJE58276.1"/>
    <property type="molecule type" value="Genomic_DNA"/>
</dbReference>
<sequence length="140" mass="15361">MYNGKRGQSLLVIVLLISVVFTLVATASYRFTTETQTSKLQEESVRTLAAADSGIERGLQIAASQASYSRNFTQAFSGTNATLAGINQAASTINISKTPATSFVTSTIEKDEQYLFFLYDYPNGTNYFRNNFNFYFGAPG</sequence>
<proteinExistence type="predicted"/>
<comment type="caution">
    <text evidence="1">The sequence shown here is derived from an EMBL/GenBank/DDBJ whole genome shotgun (WGS) entry which is preliminary data.</text>
</comment>
<evidence type="ECO:0000313" key="1">
    <source>
        <dbReference type="EMBL" id="PJE58276.1"/>
    </source>
</evidence>
<protein>
    <recommendedName>
        <fullName evidence="3">Type 4 fimbrial biogenesis protein PilX N-terminal domain-containing protein</fullName>
    </recommendedName>
</protein>